<name>A0A1J0A918_9CYAN</name>
<organism evidence="2 3">
    <name type="scientific">Gloeomargarita lithophora Alchichica-D10</name>
    <dbReference type="NCBI Taxonomy" id="1188229"/>
    <lineage>
        <taxon>Bacteria</taxon>
        <taxon>Bacillati</taxon>
        <taxon>Cyanobacteriota</taxon>
        <taxon>Cyanophyceae</taxon>
        <taxon>Gloeomargaritales</taxon>
        <taxon>Gloeomargaritaceae</taxon>
        <taxon>Gloeomargarita</taxon>
    </lineage>
</organism>
<gene>
    <name evidence="2" type="ORF">GlitD10_0127</name>
</gene>
<proteinExistence type="predicted"/>
<protein>
    <submittedName>
        <fullName evidence="2">Transposase</fullName>
    </submittedName>
</protein>
<reference evidence="2 3" key="1">
    <citation type="submission" date="2016-10" db="EMBL/GenBank/DDBJ databases">
        <title>Description of Gloeomargarita lithophora gen. nov., sp. nov., a thylakoid-bearing basal-branching cyanobacterium with intracellular carbonates, and proposal for Gloeomargaritales ord. nov.</title>
        <authorList>
            <person name="Moreira D."/>
            <person name="Tavera R."/>
            <person name="Benzerara K."/>
            <person name="Skouri-Panet F."/>
            <person name="Couradeau E."/>
            <person name="Gerard E."/>
            <person name="Loussert C."/>
            <person name="Novelo E."/>
            <person name="Zivanovic Y."/>
            <person name="Lopez-Garcia P."/>
        </authorList>
    </citation>
    <scope>NUCLEOTIDE SEQUENCE [LARGE SCALE GENOMIC DNA]</scope>
    <source>
        <strain evidence="2 3">D10</strain>
    </source>
</reference>
<dbReference type="Proteomes" id="UP000180235">
    <property type="component" value="Chromosome"/>
</dbReference>
<accession>A0A1J0A918</accession>
<evidence type="ECO:0000259" key="1">
    <source>
        <dbReference type="Pfam" id="PF13592"/>
    </source>
</evidence>
<dbReference type="EMBL" id="CP017675">
    <property type="protein sequence ID" value="APB32428.1"/>
    <property type="molecule type" value="Genomic_DNA"/>
</dbReference>
<evidence type="ECO:0000313" key="3">
    <source>
        <dbReference type="Proteomes" id="UP000180235"/>
    </source>
</evidence>
<sequence length="97" mass="11578">MICYASWLTISLTICRILHWLKTKDYWNLDELVTHLDLNYNVIYKSKKSYYSLFSEAGITWKRSQKTNPKSEPELVKKKKKFRNIFASIEPRLSLDS</sequence>
<dbReference type="AlphaFoldDB" id="A0A1J0A918"/>
<feature type="domain" description="Winged helix-turn helix" evidence="1">
    <location>
        <begin position="24"/>
        <end position="81"/>
    </location>
</feature>
<dbReference type="Pfam" id="PF13592">
    <property type="entry name" value="HTH_33"/>
    <property type="match status" value="1"/>
</dbReference>
<dbReference type="KEGG" id="glt:GlitD10_0127"/>
<evidence type="ECO:0000313" key="2">
    <source>
        <dbReference type="EMBL" id="APB32428.1"/>
    </source>
</evidence>
<dbReference type="InterPro" id="IPR025959">
    <property type="entry name" value="Winged_HTH_dom"/>
</dbReference>
<keyword evidence="3" id="KW-1185">Reference proteome</keyword>